<name>A0ABQ4JW87_SALAC</name>
<comment type="caution">
    <text evidence="3">The sequence shown here is derived from an EMBL/GenBank/DDBJ whole genome shotgun (WGS) entry which is preliminary data.</text>
</comment>
<gene>
    <name evidence="3" type="ORF">Sar04_39370</name>
</gene>
<sequence>MAWDGSAGATTALGTAVRLWPQRHILLTSVDHNINPPILPGKPQITVLRVDSRHEGSPAAVADALATAACEHGAAAIVLGSRGRSAVREITLGSVAMSTLHRAHRIVMVVHHHDEPHPATQPGP</sequence>
<evidence type="ECO:0000256" key="1">
    <source>
        <dbReference type="ARBA" id="ARBA00008791"/>
    </source>
</evidence>
<comment type="similarity">
    <text evidence="1">Belongs to the universal stress protein A family.</text>
</comment>
<dbReference type="InterPro" id="IPR006016">
    <property type="entry name" value="UspA"/>
</dbReference>
<accession>A0ABQ4JW87</accession>
<dbReference type="SUPFAM" id="SSF52402">
    <property type="entry name" value="Adenine nucleotide alpha hydrolases-like"/>
    <property type="match status" value="1"/>
</dbReference>
<dbReference type="Pfam" id="PF00582">
    <property type="entry name" value="Usp"/>
    <property type="match status" value="1"/>
</dbReference>
<evidence type="ECO:0000313" key="3">
    <source>
        <dbReference type="EMBL" id="GIM87201.1"/>
    </source>
</evidence>
<keyword evidence="4" id="KW-1185">Reference proteome</keyword>
<feature type="domain" description="UspA" evidence="2">
    <location>
        <begin position="61"/>
        <end position="111"/>
    </location>
</feature>
<evidence type="ECO:0000313" key="4">
    <source>
        <dbReference type="Proteomes" id="UP000677457"/>
    </source>
</evidence>
<dbReference type="PRINTS" id="PR01438">
    <property type="entry name" value="UNVRSLSTRESS"/>
</dbReference>
<reference evidence="3 4" key="1">
    <citation type="submission" date="2021-03" db="EMBL/GenBank/DDBJ databases">
        <title>Whole genome shotgun sequence of Salinispora arenicola NBRC 105043.</title>
        <authorList>
            <person name="Komaki H."/>
            <person name="Tamura T."/>
        </authorList>
    </citation>
    <scope>NUCLEOTIDE SEQUENCE [LARGE SCALE GENOMIC DNA]</scope>
    <source>
        <strain evidence="3 4">NBRC 105043</strain>
    </source>
</reference>
<dbReference type="Gene3D" id="3.40.50.12370">
    <property type="match status" value="1"/>
</dbReference>
<organism evidence="3 4">
    <name type="scientific">Salinispora arenicola</name>
    <dbReference type="NCBI Taxonomy" id="168697"/>
    <lineage>
        <taxon>Bacteria</taxon>
        <taxon>Bacillati</taxon>
        <taxon>Actinomycetota</taxon>
        <taxon>Actinomycetes</taxon>
        <taxon>Micromonosporales</taxon>
        <taxon>Micromonosporaceae</taxon>
        <taxon>Salinispora</taxon>
    </lineage>
</organism>
<protein>
    <recommendedName>
        <fullName evidence="2">UspA domain-containing protein</fullName>
    </recommendedName>
</protein>
<evidence type="ECO:0000259" key="2">
    <source>
        <dbReference type="Pfam" id="PF00582"/>
    </source>
</evidence>
<dbReference type="InterPro" id="IPR006015">
    <property type="entry name" value="Universal_stress_UspA"/>
</dbReference>
<proteinExistence type="inferred from homology"/>
<dbReference type="Proteomes" id="UP000677457">
    <property type="component" value="Unassembled WGS sequence"/>
</dbReference>
<dbReference type="EMBL" id="BOQM01000032">
    <property type="protein sequence ID" value="GIM87201.1"/>
    <property type="molecule type" value="Genomic_DNA"/>
</dbReference>